<dbReference type="AlphaFoldDB" id="A0A8W8N1S0"/>
<dbReference type="Proteomes" id="UP000005408">
    <property type="component" value="Unassembled WGS sequence"/>
</dbReference>
<reference evidence="3" key="1">
    <citation type="submission" date="2022-08" db="UniProtKB">
        <authorList>
            <consortium name="EnsemblMetazoa"/>
        </authorList>
    </citation>
    <scope>IDENTIFICATION</scope>
    <source>
        <strain evidence="3">05x7-T-G4-1.051#20</strain>
    </source>
</reference>
<sequence>MTISRDFLTKTFTMAGLSEAVIFLWLFHCALAQRMLYISGTTAGQNNTCGGSFTLAPRSTENVTLLVSKDRLPRGYCEVTVGINNSQRCRRQICVQGAGALENTGMIFKFTPSPSGQTVDSEYRGPYTELTSGKCFDAYSLFVNISEPESVGNNFDFQLTFRPTCNDSNSASDIASSDADSQALNTKEELEKAVILTTVYGAITGVCLAFCFLIILFITYCYYKSYPYGNKKREPVQKKQAPASSDKKDINKERNMEEMKLLGPAEPVGDSSGLGVSDGDVVDLEEGSSSKKGEPDSGEEEKQESVTVEKETMQENVEKSEVNVEEKKGNDFVDVDLKTPEAEKSLQAASLDSD</sequence>
<accession>A0A8W8N1S0</accession>
<keyword evidence="2" id="KW-0812">Transmembrane</keyword>
<organism evidence="3 4">
    <name type="scientific">Magallana gigas</name>
    <name type="common">Pacific oyster</name>
    <name type="synonym">Crassostrea gigas</name>
    <dbReference type="NCBI Taxonomy" id="29159"/>
    <lineage>
        <taxon>Eukaryota</taxon>
        <taxon>Metazoa</taxon>
        <taxon>Spiralia</taxon>
        <taxon>Lophotrochozoa</taxon>
        <taxon>Mollusca</taxon>
        <taxon>Bivalvia</taxon>
        <taxon>Autobranchia</taxon>
        <taxon>Pteriomorphia</taxon>
        <taxon>Ostreida</taxon>
        <taxon>Ostreoidea</taxon>
        <taxon>Ostreidae</taxon>
        <taxon>Magallana</taxon>
    </lineage>
</organism>
<feature type="compositionally biased region" description="Low complexity" evidence="1">
    <location>
        <begin position="268"/>
        <end position="279"/>
    </location>
</feature>
<name>A0A8W8N1S0_MAGGI</name>
<proteinExistence type="predicted"/>
<evidence type="ECO:0000313" key="3">
    <source>
        <dbReference type="EnsemblMetazoa" id="G4940.11:cds"/>
    </source>
</evidence>
<dbReference type="EnsemblMetazoa" id="G4940.11">
    <property type="protein sequence ID" value="G4940.11:cds"/>
    <property type="gene ID" value="G4940"/>
</dbReference>
<keyword evidence="2" id="KW-0472">Membrane</keyword>
<evidence type="ECO:0000256" key="2">
    <source>
        <dbReference type="SAM" id="Phobius"/>
    </source>
</evidence>
<protein>
    <submittedName>
        <fullName evidence="3">Uncharacterized protein</fullName>
    </submittedName>
</protein>
<feature type="transmembrane region" description="Helical" evidence="2">
    <location>
        <begin position="199"/>
        <end position="223"/>
    </location>
</feature>
<keyword evidence="2" id="KW-1133">Transmembrane helix</keyword>
<feature type="region of interest" description="Disordered" evidence="1">
    <location>
        <begin position="263"/>
        <end position="354"/>
    </location>
</feature>
<feature type="compositionally biased region" description="Basic and acidic residues" evidence="1">
    <location>
        <begin position="303"/>
        <end position="344"/>
    </location>
</feature>
<evidence type="ECO:0000256" key="1">
    <source>
        <dbReference type="SAM" id="MobiDB-lite"/>
    </source>
</evidence>
<keyword evidence="4" id="KW-1185">Reference proteome</keyword>
<evidence type="ECO:0000313" key="4">
    <source>
        <dbReference type="Proteomes" id="UP000005408"/>
    </source>
</evidence>